<evidence type="ECO:0000313" key="3">
    <source>
        <dbReference type="EMBL" id="CAG8631110.1"/>
    </source>
</evidence>
<feature type="domain" description="Shq1 C-terminal" evidence="2">
    <location>
        <begin position="179"/>
        <end position="362"/>
    </location>
</feature>
<dbReference type="OrthoDB" id="73639at2759"/>
<dbReference type="InterPro" id="IPR039742">
    <property type="entry name" value="Shq1"/>
</dbReference>
<accession>A0A9N9GSQ0</accession>
<protein>
    <submittedName>
        <fullName evidence="3">1995_t:CDS:1</fullName>
    </submittedName>
</protein>
<comment type="caution">
    <text evidence="3">The sequence shown here is derived from an EMBL/GenBank/DDBJ whole genome shotgun (WGS) entry which is preliminary data.</text>
</comment>
<evidence type="ECO:0000256" key="1">
    <source>
        <dbReference type="ARBA" id="ARBA00005607"/>
    </source>
</evidence>
<dbReference type="Proteomes" id="UP000789508">
    <property type="component" value="Unassembled WGS sequence"/>
</dbReference>
<feature type="non-terminal residue" evidence="3">
    <location>
        <position position="376"/>
    </location>
</feature>
<keyword evidence="4" id="KW-1185">Reference proteome</keyword>
<evidence type="ECO:0000313" key="4">
    <source>
        <dbReference type="Proteomes" id="UP000789508"/>
    </source>
</evidence>
<organism evidence="3 4">
    <name type="scientific">Ambispora leptoticha</name>
    <dbReference type="NCBI Taxonomy" id="144679"/>
    <lineage>
        <taxon>Eukaryota</taxon>
        <taxon>Fungi</taxon>
        <taxon>Fungi incertae sedis</taxon>
        <taxon>Mucoromycota</taxon>
        <taxon>Glomeromycotina</taxon>
        <taxon>Glomeromycetes</taxon>
        <taxon>Archaeosporales</taxon>
        <taxon>Ambisporaceae</taxon>
        <taxon>Ambispora</taxon>
    </lineage>
</organism>
<dbReference type="Pfam" id="PF04925">
    <property type="entry name" value="SHQ1"/>
    <property type="match status" value="1"/>
</dbReference>
<reference evidence="3" key="1">
    <citation type="submission" date="2021-06" db="EMBL/GenBank/DDBJ databases">
        <authorList>
            <person name="Kallberg Y."/>
            <person name="Tangrot J."/>
            <person name="Rosling A."/>
        </authorList>
    </citation>
    <scope>NUCLEOTIDE SEQUENCE</scope>
    <source>
        <strain evidence="3">FL130A</strain>
    </source>
</reference>
<sequence length="376" mass="44290">ENFENNSEQNKVFDKPLIQEVIDKSDDPETQKLRKLIEEADSYDWELPQQIPNEKDILSMTASYGFNGLYSGYFTHVQETCNEIIDIIDVESSTFESRRRDRIKAENVKFDPDHYIADFMGVQDIKHLIKYKTNWTKLLKQIQQINKNNANMEDDKNLCDNPIAITQSKSASITTNDENNKNSDNILKFTEKETLMMMNLPNKSYLIQNTDAIYFGLVDLLYAYSYNHRVYEGEITVESAWTIGKLSPTISCLEEFNSLEETIIALFRRSLAYPWYRNFELSEKCLDDVYVLLKLGRRAILKVLLELKDIFDHHDIYYTYSKIWLDDYCIWCQTKANDKVIRLLAHNVHHFKVPKSKMGWHLEEYEQLALEDQCEN</sequence>
<proteinExistence type="inferred from homology"/>
<dbReference type="PANTHER" id="PTHR12967:SF0">
    <property type="entry name" value="PROTEIN SHQ1 HOMOLOG"/>
    <property type="match status" value="1"/>
</dbReference>
<evidence type="ECO:0000259" key="2">
    <source>
        <dbReference type="Pfam" id="PF04925"/>
    </source>
</evidence>
<dbReference type="PANTHER" id="PTHR12967">
    <property type="entry name" value="PROTEIN SHQ1 HOMOLOG"/>
    <property type="match status" value="1"/>
</dbReference>
<dbReference type="GO" id="GO:0005654">
    <property type="term" value="C:nucleoplasm"/>
    <property type="evidence" value="ECO:0007669"/>
    <property type="project" value="TreeGrafter"/>
</dbReference>
<comment type="similarity">
    <text evidence="1">Belongs to the SHQ1 family.</text>
</comment>
<dbReference type="InterPro" id="IPR007009">
    <property type="entry name" value="Shq1_C"/>
</dbReference>
<dbReference type="GO" id="GO:0000493">
    <property type="term" value="P:box H/ACA snoRNP assembly"/>
    <property type="evidence" value="ECO:0007669"/>
    <property type="project" value="InterPro"/>
</dbReference>
<dbReference type="EMBL" id="CAJVPS010007037">
    <property type="protein sequence ID" value="CAG8631110.1"/>
    <property type="molecule type" value="Genomic_DNA"/>
</dbReference>
<dbReference type="AlphaFoldDB" id="A0A9N9GSQ0"/>
<dbReference type="GO" id="GO:0051082">
    <property type="term" value="F:unfolded protein binding"/>
    <property type="evidence" value="ECO:0007669"/>
    <property type="project" value="TreeGrafter"/>
</dbReference>
<dbReference type="GO" id="GO:0005737">
    <property type="term" value="C:cytoplasm"/>
    <property type="evidence" value="ECO:0007669"/>
    <property type="project" value="TreeGrafter"/>
</dbReference>
<name>A0A9N9GSQ0_9GLOM</name>
<gene>
    <name evidence="3" type="ORF">ALEPTO_LOCUS9356</name>
</gene>